<dbReference type="UniPathway" id="UPA00219"/>
<keyword evidence="8 10" id="KW-0131">Cell cycle</keyword>
<evidence type="ECO:0000259" key="11">
    <source>
        <dbReference type="Pfam" id="PF03033"/>
    </source>
</evidence>
<dbReference type="CDD" id="cd03785">
    <property type="entry name" value="GT28_MurG"/>
    <property type="match status" value="1"/>
</dbReference>
<dbReference type="Pfam" id="PF04101">
    <property type="entry name" value="Glyco_tran_28_C"/>
    <property type="match status" value="1"/>
</dbReference>
<evidence type="ECO:0000259" key="12">
    <source>
        <dbReference type="Pfam" id="PF04101"/>
    </source>
</evidence>
<dbReference type="GO" id="GO:0005886">
    <property type="term" value="C:plasma membrane"/>
    <property type="evidence" value="ECO:0007669"/>
    <property type="project" value="UniProtKB-SubCell"/>
</dbReference>
<feature type="domain" description="Glycosyltransferase family 28 N-terminal" evidence="11">
    <location>
        <begin position="3"/>
        <end position="147"/>
    </location>
</feature>
<feature type="binding site" evidence="10">
    <location>
        <position position="303"/>
    </location>
    <ligand>
        <name>UDP-N-acetyl-alpha-D-glucosamine</name>
        <dbReference type="ChEBI" id="CHEBI:57705"/>
    </ligand>
</feature>
<gene>
    <name evidence="10" type="primary">murG</name>
    <name evidence="13" type="ORF">AUJ44_01710</name>
</gene>
<dbReference type="GO" id="GO:0005975">
    <property type="term" value="P:carbohydrate metabolic process"/>
    <property type="evidence" value="ECO:0007669"/>
    <property type="project" value="InterPro"/>
</dbReference>
<evidence type="ECO:0000256" key="7">
    <source>
        <dbReference type="ARBA" id="ARBA00023136"/>
    </source>
</evidence>
<comment type="catalytic activity">
    <reaction evidence="10">
        <text>di-trans,octa-cis-undecaprenyl diphospho-N-acetyl-alpha-D-muramoyl-L-alanyl-D-glutamyl-meso-2,6-diaminopimeloyl-D-alanyl-D-alanine + UDP-N-acetyl-alpha-D-glucosamine = di-trans,octa-cis-undecaprenyl diphospho-[N-acetyl-alpha-D-glucosaminyl-(1-&gt;4)]-N-acetyl-alpha-D-muramoyl-L-alanyl-D-glutamyl-meso-2,6-diaminopimeloyl-D-alanyl-D-alanine + UDP + H(+)</text>
        <dbReference type="Rhea" id="RHEA:31227"/>
        <dbReference type="ChEBI" id="CHEBI:15378"/>
        <dbReference type="ChEBI" id="CHEBI:57705"/>
        <dbReference type="ChEBI" id="CHEBI:58223"/>
        <dbReference type="ChEBI" id="CHEBI:61387"/>
        <dbReference type="ChEBI" id="CHEBI:61388"/>
        <dbReference type="EC" id="2.4.1.227"/>
    </reaction>
</comment>
<evidence type="ECO:0000256" key="2">
    <source>
        <dbReference type="ARBA" id="ARBA00022618"/>
    </source>
</evidence>
<evidence type="ECO:0000256" key="3">
    <source>
        <dbReference type="ARBA" id="ARBA00022676"/>
    </source>
</evidence>
<evidence type="ECO:0000256" key="6">
    <source>
        <dbReference type="ARBA" id="ARBA00022984"/>
    </source>
</evidence>
<feature type="binding site" evidence="10">
    <location>
        <position position="199"/>
    </location>
    <ligand>
        <name>UDP-N-acetyl-alpha-D-glucosamine</name>
        <dbReference type="ChEBI" id="CHEBI:57705"/>
    </ligand>
</feature>
<comment type="pathway">
    <text evidence="10">Cell wall biogenesis; peptidoglycan biosynthesis.</text>
</comment>
<evidence type="ECO:0000256" key="8">
    <source>
        <dbReference type="ARBA" id="ARBA00023306"/>
    </source>
</evidence>
<dbReference type="GO" id="GO:0009252">
    <property type="term" value="P:peptidoglycan biosynthetic process"/>
    <property type="evidence" value="ECO:0007669"/>
    <property type="project" value="UniProtKB-UniRule"/>
</dbReference>
<evidence type="ECO:0000313" key="13">
    <source>
        <dbReference type="EMBL" id="OIO32765.1"/>
    </source>
</evidence>
<dbReference type="GO" id="GO:0051991">
    <property type="term" value="F:UDP-N-acetyl-D-glucosamine:N-acetylmuramoyl-L-alanyl-D-glutamyl-meso-2,6-diaminopimelyl-D-alanyl-D-alanine-diphosphoundecaprenol 4-beta-N-acetylglucosaminlytransferase activity"/>
    <property type="evidence" value="ECO:0007669"/>
    <property type="project" value="RHEA"/>
</dbReference>
<dbReference type="Proteomes" id="UP000183206">
    <property type="component" value="Unassembled WGS sequence"/>
</dbReference>
<feature type="binding site" evidence="10">
    <location>
        <begin position="10"/>
        <end position="12"/>
    </location>
    <ligand>
        <name>UDP-N-acetyl-alpha-D-glucosamine</name>
        <dbReference type="ChEBI" id="CHEBI:57705"/>
    </ligand>
</feature>
<dbReference type="Pfam" id="PF03033">
    <property type="entry name" value="Glyco_transf_28"/>
    <property type="match status" value="1"/>
</dbReference>
<keyword evidence="1 10" id="KW-1003">Cell membrane</keyword>
<dbReference type="PANTHER" id="PTHR21015:SF22">
    <property type="entry name" value="GLYCOSYLTRANSFERASE"/>
    <property type="match status" value="1"/>
</dbReference>
<dbReference type="GO" id="GO:0071555">
    <property type="term" value="P:cell wall organization"/>
    <property type="evidence" value="ECO:0007669"/>
    <property type="project" value="UniProtKB-KW"/>
</dbReference>
<feature type="binding site" evidence="10">
    <location>
        <position position="169"/>
    </location>
    <ligand>
        <name>UDP-N-acetyl-alpha-D-glucosamine</name>
        <dbReference type="ChEBI" id="CHEBI:57705"/>
    </ligand>
</feature>
<keyword evidence="4 10" id="KW-0808">Transferase</keyword>
<dbReference type="PANTHER" id="PTHR21015">
    <property type="entry name" value="UDP-N-ACETYLGLUCOSAMINE--N-ACETYLMURAMYL-(PENTAPEPTIDE) PYROPHOSPHORYL-UNDECAPRENOL N-ACETYLGLUCOSAMINE TRANSFERASE 1"/>
    <property type="match status" value="1"/>
</dbReference>
<dbReference type="NCBIfam" id="TIGR01133">
    <property type="entry name" value="murG"/>
    <property type="match status" value="1"/>
</dbReference>
<comment type="caution">
    <text evidence="13">The sequence shown here is derived from an EMBL/GenBank/DDBJ whole genome shotgun (WGS) entry which is preliminary data.</text>
</comment>
<dbReference type="EMBL" id="MNVO01000027">
    <property type="protein sequence ID" value="OIO32765.1"/>
    <property type="molecule type" value="Genomic_DNA"/>
</dbReference>
<protein>
    <recommendedName>
        <fullName evidence="10">UDP-N-acetylglucosamine--N-acetylmuramyl-(pentapeptide) pyrophosphoryl-undecaprenol N-acetylglucosamine transferase</fullName>
        <ecNumber evidence="10">2.4.1.227</ecNumber>
    </recommendedName>
    <alternativeName>
        <fullName evidence="10">Undecaprenyl-PP-MurNAc-pentapeptide-UDPGlcNAc GlcNAc transferase</fullName>
    </alternativeName>
</protein>
<dbReference type="GO" id="GO:0050511">
    <property type="term" value="F:undecaprenyldiphospho-muramoylpentapeptide beta-N-acetylglucosaminyltransferase activity"/>
    <property type="evidence" value="ECO:0007669"/>
    <property type="project" value="UniProtKB-UniRule"/>
</dbReference>
<accession>A0A1J4VDH3</accession>
<dbReference type="HAMAP" id="MF_00033">
    <property type="entry name" value="MurG"/>
    <property type="match status" value="1"/>
</dbReference>
<evidence type="ECO:0000256" key="9">
    <source>
        <dbReference type="ARBA" id="ARBA00023316"/>
    </source>
</evidence>
<keyword evidence="5 10" id="KW-0133">Cell shape</keyword>
<dbReference type="AlphaFoldDB" id="A0A1J4VDH3"/>
<dbReference type="InterPro" id="IPR007235">
    <property type="entry name" value="Glyco_trans_28_C"/>
</dbReference>
<keyword evidence="2 10" id="KW-0132">Cell division</keyword>
<keyword evidence="3 10" id="KW-0328">Glycosyltransferase</keyword>
<dbReference type="EC" id="2.4.1.227" evidence="10"/>
<evidence type="ECO:0000313" key="14">
    <source>
        <dbReference type="Proteomes" id="UP000183206"/>
    </source>
</evidence>
<feature type="domain" description="Glycosyl transferase family 28 C-terminal" evidence="12">
    <location>
        <begin position="192"/>
        <end position="359"/>
    </location>
</feature>
<reference evidence="13 14" key="1">
    <citation type="journal article" date="2016" name="Environ. Microbiol.">
        <title>Genomic resolution of a cold subsurface aquifer community provides metabolic insights for novel microbes adapted to high CO concentrations.</title>
        <authorList>
            <person name="Probst A.J."/>
            <person name="Castelle C.J."/>
            <person name="Singh A."/>
            <person name="Brown C.T."/>
            <person name="Anantharaman K."/>
            <person name="Sharon I."/>
            <person name="Hug L.A."/>
            <person name="Burstein D."/>
            <person name="Emerson J.B."/>
            <person name="Thomas B.C."/>
            <person name="Banfield J.F."/>
        </authorList>
    </citation>
    <scope>NUCLEOTIDE SEQUENCE [LARGE SCALE GENOMIC DNA]</scope>
    <source>
        <strain evidence="13">CG1_02_47_685</strain>
    </source>
</reference>
<evidence type="ECO:0000256" key="10">
    <source>
        <dbReference type="HAMAP-Rule" id="MF_00033"/>
    </source>
</evidence>
<evidence type="ECO:0000256" key="4">
    <source>
        <dbReference type="ARBA" id="ARBA00022679"/>
    </source>
</evidence>
<keyword evidence="7 10" id="KW-0472">Membrane</keyword>
<comment type="subcellular location">
    <subcellularLocation>
        <location evidence="10">Cell membrane</location>
        <topology evidence="10">Peripheral membrane protein</topology>
        <orientation evidence="10">Cytoplasmic side</orientation>
    </subcellularLocation>
</comment>
<name>A0A1J4VDH3_9BACT</name>
<proteinExistence type="inferred from homology"/>
<dbReference type="InterPro" id="IPR004276">
    <property type="entry name" value="GlycoTrans_28_N"/>
</dbReference>
<evidence type="ECO:0000256" key="1">
    <source>
        <dbReference type="ARBA" id="ARBA00022475"/>
    </source>
</evidence>
<dbReference type="GO" id="GO:0051301">
    <property type="term" value="P:cell division"/>
    <property type="evidence" value="ECO:0007669"/>
    <property type="project" value="UniProtKB-KW"/>
</dbReference>
<dbReference type="InterPro" id="IPR006009">
    <property type="entry name" value="GlcNAc_MurG"/>
</dbReference>
<dbReference type="SUPFAM" id="SSF53756">
    <property type="entry name" value="UDP-Glycosyltransferase/glycogen phosphorylase"/>
    <property type="match status" value="1"/>
</dbReference>
<dbReference type="GO" id="GO:0008360">
    <property type="term" value="P:regulation of cell shape"/>
    <property type="evidence" value="ECO:0007669"/>
    <property type="project" value="UniProtKB-KW"/>
</dbReference>
<comment type="similarity">
    <text evidence="10">Belongs to the glycosyltransferase 28 family. MurG subfamily.</text>
</comment>
<dbReference type="STRING" id="1805282.AUJ44_01710"/>
<sequence length="378" mass="41668">MKVLFTGGGSGGHFYPIIAIVQKLNILLDREGLKDVRLYYMSDTPYDESLVTKNKLEFIKVNTGKMRQYFSVKNIIDVFKTPIAATRAVFKLFILYPDVVIGKGGYASFPALFAARLLHIPVIIHESDSVPGRVNKWAGKFAKQVAISYPYAAQFFPKKRTAVTGNPIREEVTVPMRGGALEMLGLEQGVPVVLVLGGSQGAQIINDAVIGALPFLLDRYQIIHQVGMRNIKSIENVLGIVLKDNTHAKRYKPLAFLSDDQMRAASGVADLVVSRAGSTIFEIALWGIPAIIIPITDSNGDHQIKNAYSYTRAGCAEVIEEKNLSPYLLATEIKRIMEDGAKMQEMREAAGRFANPGAAEKIAQQIMNILFEHSGKKR</sequence>
<organism evidence="13 14">
    <name type="scientific">Candidatus Nomurabacteria bacterium CG1_02_47_685</name>
    <dbReference type="NCBI Taxonomy" id="1805282"/>
    <lineage>
        <taxon>Bacteria</taxon>
        <taxon>Candidatus Nomuraibacteriota</taxon>
    </lineage>
</organism>
<comment type="function">
    <text evidence="10">Cell wall formation. Catalyzes the transfer of a GlcNAc subunit on undecaprenyl-pyrophosphoryl-MurNAc-pentapeptide (lipid intermediate I) to form undecaprenyl-pyrophosphoryl-MurNAc-(pentapeptide)GlcNAc (lipid intermediate II).</text>
</comment>
<keyword evidence="6 10" id="KW-0573">Peptidoglycan synthesis</keyword>
<dbReference type="Gene3D" id="3.40.50.2000">
    <property type="entry name" value="Glycogen Phosphorylase B"/>
    <property type="match status" value="2"/>
</dbReference>
<keyword evidence="9 10" id="KW-0961">Cell wall biogenesis/degradation</keyword>
<evidence type="ECO:0000256" key="5">
    <source>
        <dbReference type="ARBA" id="ARBA00022960"/>
    </source>
</evidence>
<comment type="caution">
    <text evidence="10">Lacks conserved residue(s) required for the propagation of feature annotation.</text>
</comment>